<evidence type="ECO:0008006" key="3">
    <source>
        <dbReference type="Google" id="ProtNLM"/>
    </source>
</evidence>
<evidence type="ECO:0000313" key="1">
    <source>
        <dbReference type="EMBL" id="RDV26661.1"/>
    </source>
</evidence>
<reference evidence="2" key="1">
    <citation type="submission" date="2018-08" db="EMBL/GenBank/DDBJ databases">
        <authorList>
            <person name="Zhang J."/>
            <person name="Du Z.-J."/>
        </authorList>
    </citation>
    <scope>NUCLEOTIDE SEQUENCE [LARGE SCALE GENOMIC DNA]</scope>
    <source>
        <strain evidence="2">KCTC 52655</strain>
    </source>
</reference>
<protein>
    <recommendedName>
        <fullName evidence="3">DUF3570 domain-containing protein</fullName>
    </recommendedName>
</protein>
<keyword evidence="2" id="KW-1185">Reference proteome</keyword>
<sequence>MLCSYLLFCSTFIFDQQGLTFRQQAPHAQTDQAQDQADVLQPSPSWFDNWQQGLTNSMDYTVQQLDSFFALEGSEAYQNARAEGRIRLGWEPRSRDMSEVKLRFRIRVQLPSLKNRVDLLLSDNEEFADEDSLDAVRDQSLTRSDNATVALRFKRREDSKLSFRVGAGRRDQLYTKTRYRDSLAINQAWSLLYDAEAYYYTRDHWGSELGGDIQYVTQSDNVFRFNNRFYFRDITNDWLWRHELQHLQVLTQESAAIYTLYTEGLSQPNWNLDKVYASFRWRTNPLREWLFFEVEPFVLWLRDESFEPSYGVALRVEAHYGKDS</sequence>
<evidence type="ECO:0000313" key="2">
    <source>
        <dbReference type="Proteomes" id="UP000256561"/>
    </source>
</evidence>
<gene>
    <name evidence="1" type="ORF">DXV75_06645</name>
</gene>
<dbReference type="Proteomes" id="UP000256561">
    <property type="component" value="Unassembled WGS sequence"/>
</dbReference>
<dbReference type="AlphaFoldDB" id="A0A3D8M9N5"/>
<accession>A0A3D8M9N5</accession>
<organism evidence="1 2">
    <name type="scientific">Alteromonas aestuariivivens</name>
    <dbReference type="NCBI Taxonomy" id="1938339"/>
    <lineage>
        <taxon>Bacteria</taxon>
        <taxon>Pseudomonadati</taxon>
        <taxon>Pseudomonadota</taxon>
        <taxon>Gammaproteobacteria</taxon>
        <taxon>Alteromonadales</taxon>
        <taxon>Alteromonadaceae</taxon>
        <taxon>Alteromonas/Salinimonas group</taxon>
        <taxon>Alteromonas</taxon>
    </lineage>
</organism>
<proteinExistence type="predicted"/>
<comment type="caution">
    <text evidence="1">The sequence shown here is derived from an EMBL/GenBank/DDBJ whole genome shotgun (WGS) entry which is preliminary data.</text>
</comment>
<name>A0A3D8M9N5_9ALTE</name>
<dbReference type="EMBL" id="QRHA01000004">
    <property type="protein sequence ID" value="RDV26661.1"/>
    <property type="molecule type" value="Genomic_DNA"/>
</dbReference>